<evidence type="ECO:0000313" key="3">
    <source>
        <dbReference type="Proteomes" id="UP000316096"/>
    </source>
</evidence>
<dbReference type="EMBL" id="VFOZ01000001">
    <property type="protein sequence ID" value="TQL95571.1"/>
    <property type="molecule type" value="Genomic_DNA"/>
</dbReference>
<comment type="caution">
    <text evidence="2">The sequence shown here is derived from an EMBL/GenBank/DDBJ whole genome shotgun (WGS) entry which is preliminary data.</text>
</comment>
<dbReference type="RefSeq" id="WP_141953883.1">
    <property type="nucleotide sequence ID" value="NZ_VFOZ01000001.1"/>
</dbReference>
<evidence type="ECO:0000313" key="2">
    <source>
        <dbReference type="EMBL" id="TQL95571.1"/>
    </source>
</evidence>
<feature type="compositionally biased region" description="Gly residues" evidence="1">
    <location>
        <begin position="56"/>
        <end position="65"/>
    </location>
</feature>
<gene>
    <name evidence="2" type="ORF">FB559_1079</name>
</gene>
<accession>A0A543CER0</accession>
<proteinExistence type="predicted"/>
<name>A0A543CER0_9ACTN</name>
<dbReference type="AlphaFoldDB" id="A0A543CER0"/>
<keyword evidence="3" id="KW-1185">Reference proteome</keyword>
<feature type="region of interest" description="Disordered" evidence="1">
    <location>
        <begin position="29"/>
        <end position="65"/>
    </location>
</feature>
<reference evidence="2 3" key="1">
    <citation type="submission" date="2019-06" db="EMBL/GenBank/DDBJ databases">
        <title>Sequencing the genomes of 1000 actinobacteria strains.</title>
        <authorList>
            <person name="Klenk H.-P."/>
        </authorList>
    </citation>
    <scope>NUCLEOTIDE SEQUENCE [LARGE SCALE GENOMIC DNA]</scope>
    <source>
        <strain evidence="2 3">DSM 102200</strain>
    </source>
</reference>
<sequence>MILILIAALILALVVTAALFDLKQRRRGGPITGHDTAAAIRRARANTEGRPDSTGSPGGGGGGGR</sequence>
<organism evidence="2 3">
    <name type="scientific">Actinoallomurus bryophytorum</name>
    <dbReference type="NCBI Taxonomy" id="1490222"/>
    <lineage>
        <taxon>Bacteria</taxon>
        <taxon>Bacillati</taxon>
        <taxon>Actinomycetota</taxon>
        <taxon>Actinomycetes</taxon>
        <taxon>Streptosporangiales</taxon>
        <taxon>Thermomonosporaceae</taxon>
        <taxon>Actinoallomurus</taxon>
    </lineage>
</organism>
<dbReference type="Proteomes" id="UP000316096">
    <property type="component" value="Unassembled WGS sequence"/>
</dbReference>
<protein>
    <submittedName>
        <fullName evidence="2">Uncharacterized protein</fullName>
    </submittedName>
</protein>
<evidence type="ECO:0000256" key="1">
    <source>
        <dbReference type="SAM" id="MobiDB-lite"/>
    </source>
</evidence>